<dbReference type="InterPro" id="IPR003848">
    <property type="entry name" value="DUF218"/>
</dbReference>
<dbReference type="OrthoDB" id="5906508at2"/>
<proteinExistence type="predicted"/>
<name>A0A0M0HR53_VIBNE</name>
<sequence length="284" mass="32031">MRSRQAESISDVILVLGKRLQSNQLTLEGRSRVEALPDYLQQFLLTKTALIFCGGVTQGQSVSEAALMHEYYQQLRGQEQPEPALTLLEDKSQTTVENIQNAARNIVDIADHQSEKSLKVHLVSNDYHLERIFQIQKLLNEQGLLGVLIGTCQKAGIELNISDELSDHACTSYPYNNKAGEVFLSVDELTVYRVYLEGLARKAFTDVKGVRRQQPYRIAKSAITKLNDLVKEQEYLQKIKVLENLVETVDGQSGSDDLMMAVGRFNKELTSLNRLVDPERVNSY</sequence>
<dbReference type="PANTHER" id="PTHR30336">
    <property type="entry name" value="INNER MEMBRANE PROTEIN, PROBABLE PERMEASE"/>
    <property type="match status" value="1"/>
</dbReference>
<dbReference type="Pfam" id="PF02698">
    <property type="entry name" value="DUF218"/>
    <property type="match status" value="1"/>
</dbReference>
<dbReference type="PANTHER" id="PTHR30336:SF20">
    <property type="entry name" value="DUF218 DOMAIN-CONTAINING PROTEIN"/>
    <property type="match status" value="1"/>
</dbReference>
<dbReference type="GO" id="GO:0005886">
    <property type="term" value="C:plasma membrane"/>
    <property type="evidence" value="ECO:0007669"/>
    <property type="project" value="TreeGrafter"/>
</dbReference>
<keyword evidence="3" id="KW-1185">Reference proteome</keyword>
<dbReference type="AlphaFoldDB" id="A0A0M0HR53"/>
<protein>
    <recommendedName>
        <fullName evidence="1">DUF218 domain-containing protein</fullName>
    </recommendedName>
</protein>
<dbReference type="PATRIC" id="fig|693.5.peg.1308"/>
<gene>
    <name evidence="2" type="ORF">AKJ17_06410</name>
</gene>
<accession>A0A0M0HR53</accession>
<organism evidence="2 3">
    <name type="scientific">Vibrio nereis</name>
    <dbReference type="NCBI Taxonomy" id="693"/>
    <lineage>
        <taxon>Bacteria</taxon>
        <taxon>Pseudomonadati</taxon>
        <taxon>Pseudomonadota</taxon>
        <taxon>Gammaproteobacteria</taxon>
        <taxon>Vibrionales</taxon>
        <taxon>Vibrionaceae</taxon>
        <taxon>Vibrio</taxon>
    </lineage>
</organism>
<evidence type="ECO:0000313" key="3">
    <source>
        <dbReference type="Proteomes" id="UP000037515"/>
    </source>
</evidence>
<feature type="domain" description="DUF218" evidence="1">
    <location>
        <begin position="11"/>
        <end position="135"/>
    </location>
</feature>
<dbReference type="Proteomes" id="UP000037515">
    <property type="component" value="Unassembled WGS sequence"/>
</dbReference>
<reference evidence="3" key="1">
    <citation type="submission" date="2015-08" db="EMBL/GenBank/DDBJ databases">
        <title>Vibrio galatheae sp. nov., a novel member of the Vibrionaceae family isolated from the Solomon Islands.</title>
        <authorList>
            <person name="Giubergia S."/>
            <person name="Machado H."/>
            <person name="Mateiu R.V."/>
            <person name="Gram L."/>
        </authorList>
    </citation>
    <scope>NUCLEOTIDE SEQUENCE [LARGE SCALE GENOMIC DNA]</scope>
    <source>
        <strain evidence="3">DSM 19584</strain>
    </source>
</reference>
<evidence type="ECO:0000313" key="2">
    <source>
        <dbReference type="EMBL" id="KOO04534.1"/>
    </source>
</evidence>
<dbReference type="Gene3D" id="3.40.50.620">
    <property type="entry name" value="HUPs"/>
    <property type="match status" value="1"/>
</dbReference>
<dbReference type="RefSeq" id="WP_053394945.1">
    <property type="nucleotide sequence ID" value="NZ_LHPJ01000005.1"/>
</dbReference>
<dbReference type="EMBL" id="LHPJ01000005">
    <property type="protein sequence ID" value="KOO04534.1"/>
    <property type="molecule type" value="Genomic_DNA"/>
</dbReference>
<evidence type="ECO:0000259" key="1">
    <source>
        <dbReference type="Pfam" id="PF02698"/>
    </source>
</evidence>
<dbReference type="InterPro" id="IPR051599">
    <property type="entry name" value="Cell_Envelope_Assoc"/>
</dbReference>
<dbReference type="InterPro" id="IPR014729">
    <property type="entry name" value="Rossmann-like_a/b/a_fold"/>
</dbReference>
<dbReference type="STRING" id="693.AKJ17_06410"/>
<comment type="caution">
    <text evidence="2">The sequence shown here is derived from an EMBL/GenBank/DDBJ whole genome shotgun (WGS) entry which is preliminary data.</text>
</comment>
<dbReference type="CDD" id="cd06259">
    <property type="entry name" value="YdcF-like"/>
    <property type="match status" value="1"/>
</dbReference>